<evidence type="ECO:0000313" key="3">
    <source>
        <dbReference type="Proteomes" id="UP001066276"/>
    </source>
</evidence>
<dbReference type="AlphaFoldDB" id="A0AAV7LA36"/>
<dbReference type="EMBL" id="JANPWB010000015">
    <property type="protein sequence ID" value="KAJ1088392.1"/>
    <property type="molecule type" value="Genomic_DNA"/>
</dbReference>
<dbReference type="Proteomes" id="UP001066276">
    <property type="component" value="Chromosome 11"/>
</dbReference>
<organism evidence="2 3">
    <name type="scientific">Pleurodeles waltl</name>
    <name type="common">Iberian ribbed newt</name>
    <dbReference type="NCBI Taxonomy" id="8319"/>
    <lineage>
        <taxon>Eukaryota</taxon>
        <taxon>Metazoa</taxon>
        <taxon>Chordata</taxon>
        <taxon>Craniata</taxon>
        <taxon>Vertebrata</taxon>
        <taxon>Euteleostomi</taxon>
        <taxon>Amphibia</taxon>
        <taxon>Batrachia</taxon>
        <taxon>Caudata</taxon>
        <taxon>Salamandroidea</taxon>
        <taxon>Salamandridae</taxon>
        <taxon>Pleurodelinae</taxon>
        <taxon>Pleurodeles</taxon>
    </lineage>
</organism>
<evidence type="ECO:0000256" key="1">
    <source>
        <dbReference type="SAM" id="MobiDB-lite"/>
    </source>
</evidence>
<accession>A0AAV7LA36</accession>
<evidence type="ECO:0000313" key="2">
    <source>
        <dbReference type="EMBL" id="KAJ1088392.1"/>
    </source>
</evidence>
<feature type="region of interest" description="Disordered" evidence="1">
    <location>
        <begin position="1"/>
        <end position="55"/>
    </location>
</feature>
<gene>
    <name evidence="2" type="ORF">NDU88_001549</name>
</gene>
<protein>
    <submittedName>
        <fullName evidence="2">Uncharacterized protein</fullName>
    </submittedName>
</protein>
<feature type="compositionally biased region" description="Basic and acidic residues" evidence="1">
    <location>
        <begin position="11"/>
        <end position="30"/>
    </location>
</feature>
<sequence length="90" mass="10257">MVISPLINGGRKSEGRHTRKEGVSTSEGKRNTKLRHRGRLTKDKTDRHRTTREAPAPCRRFLGNRMRVGRVSREVTVPSCHPTTLPEYHG</sequence>
<name>A0AAV7LA36_PLEWA</name>
<keyword evidence="3" id="KW-1185">Reference proteome</keyword>
<proteinExistence type="predicted"/>
<feature type="compositionally biased region" description="Basic and acidic residues" evidence="1">
    <location>
        <begin position="40"/>
        <end position="52"/>
    </location>
</feature>
<reference evidence="2" key="1">
    <citation type="journal article" date="2022" name="bioRxiv">
        <title>Sequencing and chromosome-scale assembly of the giantPleurodeles waltlgenome.</title>
        <authorList>
            <person name="Brown T."/>
            <person name="Elewa A."/>
            <person name="Iarovenko S."/>
            <person name="Subramanian E."/>
            <person name="Araus A.J."/>
            <person name="Petzold A."/>
            <person name="Susuki M."/>
            <person name="Suzuki K.-i.T."/>
            <person name="Hayashi T."/>
            <person name="Toyoda A."/>
            <person name="Oliveira C."/>
            <person name="Osipova E."/>
            <person name="Leigh N.D."/>
            <person name="Simon A."/>
            <person name="Yun M.H."/>
        </authorList>
    </citation>
    <scope>NUCLEOTIDE SEQUENCE</scope>
    <source>
        <strain evidence="2">20211129_DDA</strain>
        <tissue evidence="2">Liver</tissue>
    </source>
</reference>
<comment type="caution">
    <text evidence="2">The sequence shown here is derived from an EMBL/GenBank/DDBJ whole genome shotgun (WGS) entry which is preliminary data.</text>
</comment>